<evidence type="ECO:0000256" key="4">
    <source>
        <dbReference type="ARBA" id="ARBA00023027"/>
    </source>
</evidence>
<feature type="compositionally biased region" description="Low complexity" evidence="6">
    <location>
        <begin position="1"/>
        <end position="11"/>
    </location>
</feature>
<evidence type="ECO:0000256" key="1">
    <source>
        <dbReference type="ARBA" id="ARBA00005854"/>
    </source>
</evidence>
<reference evidence="9 10" key="1">
    <citation type="journal article" date="2022" name="BMC Genomics">
        <title>Comparative genome analysis of mycobacteria focusing on tRNA and non-coding RNA.</title>
        <authorList>
            <person name="Behra P.R.K."/>
            <person name="Pettersson B.M.F."/>
            <person name="Ramesh M."/>
            <person name="Das S."/>
            <person name="Dasgupta S."/>
            <person name="Kirsebom L.A."/>
        </authorList>
    </citation>
    <scope>NUCLEOTIDE SEQUENCE [LARGE SCALE GENOMIC DNA]</scope>
    <source>
        <strain evidence="9 10">DSM 44078</strain>
    </source>
</reference>
<dbReference type="SUPFAM" id="SSF52283">
    <property type="entry name" value="Formate/glycerate dehydrogenase catalytic domain-like"/>
    <property type="match status" value="1"/>
</dbReference>
<sequence>MGGLTPGATAPTLPPGRVAVTPRSLSTGRHPALERLQQHGFELVFPAPARTPTTQELLTELPTCVAYLAGVEPISGEVLRSAPQLRVIARNGVGVNNIDLVAARELGVEVLPAVGANSQGVAELALALAFAGVRRIPWSDARLKAGDWSRSAGVELSGRTMGIIGVGQVGRRLATMAAGIGMNVIGYDAFPDPRWTPPARFRWSTIDQVLAAADVLSLHAPPGDKPLLDSARLARMPKAALLINTARAELVDEDAVLAALNEDHLTAYAVDAFSTEPPNDLRLVGHEKVIATPHVGGFTQESVGRASESAVDAILSVLQCAPAAAGR</sequence>
<feature type="region of interest" description="Disordered" evidence="6">
    <location>
        <begin position="1"/>
        <end position="24"/>
    </location>
</feature>
<evidence type="ECO:0000256" key="3">
    <source>
        <dbReference type="ARBA" id="ARBA00023002"/>
    </source>
</evidence>
<keyword evidence="10" id="KW-1185">Reference proteome</keyword>
<dbReference type="InterPro" id="IPR029752">
    <property type="entry name" value="D-isomer_DH_CS1"/>
</dbReference>
<dbReference type="Pfam" id="PF00389">
    <property type="entry name" value="2-Hacid_dh"/>
    <property type="match status" value="1"/>
</dbReference>
<comment type="caution">
    <text evidence="9">The sequence shown here is derived from an EMBL/GenBank/DDBJ whole genome shotgun (WGS) entry which is preliminary data.</text>
</comment>
<dbReference type="InterPro" id="IPR050857">
    <property type="entry name" value="D-2-hydroxyacid_DH"/>
</dbReference>
<feature type="domain" description="D-isomer specific 2-hydroxyacid dehydrogenase NAD-binding" evidence="8">
    <location>
        <begin position="126"/>
        <end position="296"/>
    </location>
</feature>
<name>A0ABT3CBG4_9MYCO</name>
<keyword evidence="3 5" id="KW-0560">Oxidoreductase</keyword>
<dbReference type="PANTHER" id="PTHR42789">
    <property type="entry name" value="D-ISOMER SPECIFIC 2-HYDROXYACID DEHYDROGENASE FAMILY PROTEIN (AFU_ORTHOLOGUE AFUA_6G10090)"/>
    <property type="match status" value="1"/>
</dbReference>
<dbReference type="Gene3D" id="3.40.50.720">
    <property type="entry name" value="NAD(P)-binding Rossmann-like Domain"/>
    <property type="match status" value="2"/>
</dbReference>
<accession>A0ABT3CBG4</accession>
<keyword evidence="4" id="KW-0520">NAD</keyword>
<keyword evidence="2" id="KW-0028">Amino-acid biosynthesis</keyword>
<proteinExistence type="inferred from homology"/>
<evidence type="ECO:0000259" key="8">
    <source>
        <dbReference type="Pfam" id="PF02826"/>
    </source>
</evidence>
<dbReference type="CDD" id="cd12172">
    <property type="entry name" value="PGDH_like_2"/>
    <property type="match status" value="1"/>
</dbReference>
<dbReference type="PROSITE" id="PS00065">
    <property type="entry name" value="D_2_HYDROXYACID_DH_1"/>
    <property type="match status" value="1"/>
</dbReference>
<dbReference type="InterPro" id="IPR006139">
    <property type="entry name" value="D-isomer_2_OHA_DH_cat_dom"/>
</dbReference>
<dbReference type="Pfam" id="PF02826">
    <property type="entry name" value="2-Hacid_dh_C"/>
    <property type="match status" value="1"/>
</dbReference>
<dbReference type="PANTHER" id="PTHR42789:SF1">
    <property type="entry name" value="D-ISOMER SPECIFIC 2-HYDROXYACID DEHYDROGENASE FAMILY PROTEIN (AFU_ORTHOLOGUE AFUA_6G10090)"/>
    <property type="match status" value="1"/>
</dbReference>
<evidence type="ECO:0000313" key="9">
    <source>
        <dbReference type="EMBL" id="MCV7226728.1"/>
    </source>
</evidence>
<dbReference type="InterPro" id="IPR006140">
    <property type="entry name" value="D-isomer_DH_NAD-bd"/>
</dbReference>
<evidence type="ECO:0000256" key="5">
    <source>
        <dbReference type="RuleBase" id="RU003719"/>
    </source>
</evidence>
<protein>
    <submittedName>
        <fullName evidence="9">Phosphoglycerate dehydrogenase</fullName>
    </submittedName>
</protein>
<dbReference type="Proteomes" id="UP001526201">
    <property type="component" value="Unassembled WGS sequence"/>
</dbReference>
<evidence type="ECO:0000313" key="10">
    <source>
        <dbReference type="Proteomes" id="UP001526201"/>
    </source>
</evidence>
<dbReference type="InterPro" id="IPR036291">
    <property type="entry name" value="NAD(P)-bd_dom_sf"/>
</dbReference>
<dbReference type="SUPFAM" id="SSF51735">
    <property type="entry name" value="NAD(P)-binding Rossmann-fold domains"/>
    <property type="match status" value="1"/>
</dbReference>
<feature type="domain" description="D-isomer specific 2-hydroxyacid dehydrogenase catalytic" evidence="7">
    <location>
        <begin position="30"/>
        <end position="320"/>
    </location>
</feature>
<organism evidence="9 10">
    <name type="scientific">Mycolicibacterium komossense</name>
    <dbReference type="NCBI Taxonomy" id="1779"/>
    <lineage>
        <taxon>Bacteria</taxon>
        <taxon>Bacillati</taxon>
        <taxon>Actinomycetota</taxon>
        <taxon>Actinomycetes</taxon>
        <taxon>Mycobacteriales</taxon>
        <taxon>Mycobacteriaceae</taxon>
        <taxon>Mycolicibacterium</taxon>
    </lineage>
</organism>
<evidence type="ECO:0000256" key="2">
    <source>
        <dbReference type="ARBA" id="ARBA00022605"/>
    </source>
</evidence>
<comment type="similarity">
    <text evidence="1 5">Belongs to the D-isomer specific 2-hydroxyacid dehydrogenase family.</text>
</comment>
<evidence type="ECO:0000259" key="7">
    <source>
        <dbReference type="Pfam" id="PF00389"/>
    </source>
</evidence>
<dbReference type="EMBL" id="JACKTY010000028">
    <property type="protein sequence ID" value="MCV7226728.1"/>
    <property type="molecule type" value="Genomic_DNA"/>
</dbReference>
<gene>
    <name evidence="9" type="ORF">H7J73_11895</name>
</gene>
<evidence type="ECO:0000256" key="6">
    <source>
        <dbReference type="SAM" id="MobiDB-lite"/>
    </source>
</evidence>